<dbReference type="EMBL" id="PKMF04000179">
    <property type="protein sequence ID" value="KAK7844815.1"/>
    <property type="molecule type" value="Genomic_DNA"/>
</dbReference>
<keyword evidence="3" id="KW-0539">Nucleus</keyword>
<gene>
    <name evidence="5" type="primary">PYD2_1</name>
    <name evidence="5" type="ORF">CFP56_010314</name>
</gene>
<dbReference type="InterPro" id="IPR011059">
    <property type="entry name" value="Metal-dep_hydrolase_composite"/>
</dbReference>
<reference evidence="5 6" key="1">
    <citation type="journal article" date="2018" name="Sci. Data">
        <title>The draft genome sequence of cork oak.</title>
        <authorList>
            <person name="Ramos A.M."/>
            <person name="Usie A."/>
            <person name="Barbosa P."/>
            <person name="Barros P.M."/>
            <person name="Capote T."/>
            <person name="Chaves I."/>
            <person name="Simoes F."/>
            <person name="Abreu I."/>
            <person name="Carrasquinho I."/>
            <person name="Faro C."/>
            <person name="Guimaraes J.B."/>
            <person name="Mendonca D."/>
            <person name="Nobrega F."/>
            <person name="Rodrigues L."/>
            <person name="Saibo N.J.M."/>
            <person name="Varela M.C."/>
            <person name="Egas C."/>
            <person name="Matos J."/>
            <person name="Miguel C.M."/>
            <person name="Oliveira M.M."/>
            <person name="Ricardo C.P."/>
            <person name="Goncalves S."/>
        </authorList>
    </citation>
    <scope>NUCLEOTIDE SEQUENCE [LARGE SCALE GENOMIC DNA]</scope>
    <source>
        <strain evidence="6">cv. HL8</strain>
    </source>
</reference>
<comment type="caution">
    <text evidence="5">The sequence shown here is derived from an EMBL/GenBank/DDBJ whole genome shotgun (WGS) entry which is preliminary data.</text>
</comment>
<dbReference type="AlphaFoldDB" id="A0AAW0L0S8"/>
<dbReference type="Gene3D" id="1.10.10.60">
    <property type="entry name" value="Homeodomain-like"/>
    <property type="match status" value="1"/>
</dbReference>
<evidence type="ECO:0000256" key="2">
    <source>
        <dbReference type="ARBA" id="ARBA00023163"/>
    </source>
</evidence>
<organism evidence="5 6">
    <name type="scientific">Quercus suber</name>
    <name type="common">Cork oak</name>
    <dbReference type="NCBI Taxonomy" id="58331"/>
    <lineage>
        <taxon>Eukaryota</taxon>
        <taxon>Viridiplantae</taxon>
        <taxon>Streptophyta</taxon>
        <taxon>Embryophyta</taxon>
        <taxon>Tracheophyta</taxon>
        <taxon>Spermatophyta</taxon>
        <taxon>Magnoliopsida</taxon>
        <taxon>eudicotyledons</taxon>
        <taxon>Gunneridae</taxon>
        <taxon>Pentapetalae</taxon>
        <taxon>rosids</taxon>
        <taxon>fabids</taxon>
        <taxon>Fagales</taxon>
        <taxon>Fagaceae</taxon>
        <taxon>Quercus</taxon>
    </lineage>
</organism>
<dbReference type="SUPFAM" id="SSF46689">
    <property type="entry name" value="Homeodomain-like"/>
    <property type="match status" value="1"/>
</dbReference>
<dbReference type="PANTHER" id="PTHR43952:SF75">
    <property type="entry name" value="PROTEIN RADIALIS-LIKE 6"/>
    <property type="match status" value="1"/>
</dbReference>
<evidence type="ECO:0000313" key="6">
    <source>
        <dbReference type="Proteomes" id="UP000237347"/>
    </source>
</evidence>
<dbReference type="GO" id="GO:0016810">
    <property type="term" value="F:hydrolase activity, acting on carbon-nitrogen (but not peptide) bonds"/>
    <property type="evidence" value="ECO:0007669"/>
    <property type="project" value="InterPro"/>
</dbReference>
<dbReference type="Pfam" id="PF23082">
    <property type="entry name" value="Myb_DNA-binding_2"/>
    <property type="match status" value="1"/>
</dbReference>
<feature type="domain" description="Myb-like" evidence="4">
    <location>
        <begin position="176"/>
        <end position="216"/>
    </location>
</feature>
<keyword evidence="1" id="KW-0805">Transcription regulation</keyword>
<dbReference type="InterPro" id="IPR044636">
    <property type="entry name" value="RADIALIS-like"/>
</dbReference>
<evidence type="ECO:0000256" key="1">
    <source>
        <dbReference type="ARBA" id="ARBA00023015"/>
    </source>
</evidence>
<proteinExistence type="predicted"/>
<dbReference type="SUPFAM" id="SSF51338">
    <property type="entry name" value="Composite domain of metallo-dependent hydrolases"/>
    <property type="match status" value="1"/>
</dbReference>
<dbReference type="PANTHER" id="PTHR43952">
    <property type="entry name" value="MYB FAMILY TRANSCRIPTION FACTOR-RELATED"/>
    <property type="match status" value="1"/>
</dbReference>
<evidence type="ECO:0000313" key="5">
    <source>
        <dbReference type="EMBL" id="KAK7844815.1"/>
    </source>
</evidence>
<sequence length="304" mass="33475">MRIVSFGGSFNPEKELQMYVISLTQRQLRLEAHAEDSMPHIELLHQPPGLFRNCFVEIKTLYTDDDDKKQFQFCTAGIEYGESSCGVSSSSLKILIKGGIVVNAHREEVDDVYVKDGIIVAVKPNIKVPKLFSSHGLVKKEFQFFSIPICPDILADKGPSALTLNSSSSSTLEQNKRLEKALALYDKETPDRWQNVAKAVGGNKTAEAVPSKMKKRAACLLKPPLLVIVLKPAALDWPASSQHSELKTLQITDANFDLSDDLLLAAYLAGGHYDALAEAVSVLDEPEMKQVRIDITTSICADDD</sequence>
<keyword evidence="2" id="KW-0804">Transcription</keyword>
<dbReference type="GO" id="GO:0003700">
    <property type="term" value="F:DNA-binding transcription factor activity"/>
    <property type="evidence" value="ECO:0007669"/>
    <property type="project" value="InterPro"/>
</dbReference>
<name>A0AAW0L0S8_QUESU</name>
<dbReference type="Proteomes" id="UP000237347">
    <property type="component" value="Unassembled WGS sequence"/>
</dbReference>
<protein>
    <submittedName>
        <fullName evidence="5">Dihydropyrimidinase</fullName>
    </submittedName>
</protein>
<evidence type="ECO:0000259" key="4">
    <source>
        <dbReference type="Pfam" id="PF23082"/>
    </source>
</evidence>
<dbReference type="InterPro" id="IPR009057">
    <property type="entry name" value="Homeodomain-like_sf"/>
</dbReference>
<keyword evidence="6" id="KW-1185">Reference proteome</keyword>
<accession>A0AAW0L0S8</accession>
<dbReference type="Gene3D" id="2.30.40.10">
    <property type="entry name" value="Urease, subunit C, domain 1"/>
    <property type="match status" value="1"/>
</dbReference>
<dbReference type="InterPro" id="IPR001005">
    <property type="entry name" value="SANT/Myb"/>
</dbReference>
<evidence type="ECO:0000256" key="3">
    <source>
        <dbReference type="ARBA" id="ARBA00023242"/>
    </source>
</evidence>